<dbReference type="AlphaFoldDB" id="A0A0F7KYQ6"/>
<feature type="coiled-coil region" evidence="1">
    <location>
        <begin position="270"/>
        <end position="297"/>
    </location>
</feature>
<accession>A0A0F7KYQ6</accession>
<proteinExistence type="predicted"/>
<keyword evidence="2" id="KW-0812">Transmembrane</keyword>
<geneLocation type="plasmid" evidence="4">
    <name>pAMBL1</name>
</geneLocation>
<feature type="chain" id="PRO_5002518467" evidence="3">
    <location>
        <begin position="30"/>
        <end position="411"/>
    </location>
</feature>
<dbReference type="Pfam" id="PF19613">
    <property type="entry name" value="DUF6118"/>
    <property type="match status" value="1"/>
</dbReference>
<keyword evidence="2" id="KW-0472">Membrane</keyword>
<sequence>MKVQTWRRTALAAYILAGASLTVAGYTVATTEANANALYRFAEHDNDAYSARSRSIAEGITAAALRGQGDGVPDAADWPRIIPQVIPSAVNVAALPFVTRPDDESRVWLVPGVQSNLATATLGAVRFWLKSRDQEPRHWQTIGSGAFIADGRYVLTAAHVIDGKSGYRVQTAAGRWLDAGDPAAAFDALRRTIETQGAQIGAEMTVMRRGLEAAFDQLEKIEPAQDYKPQLAQLVQALDNVAERLHGVEQSPILRQGATHYAALLERSGEALIRTAAQQLERQASDLERAGRNLAAHTKSAYDRKSQDFRIWMAGLVGLFVGIFLILLLPRFLPFSADTHVAATVIGQDRWNAGVTMMRVADPRSWRGVADSSQLVRDNAEAIGQCAEAARTAGSDQQCTITVKAPAAPAQ</sequence>
<feature type="transmembrane region" description="Helical" evidence="2">
    <location>
        <begin position="309"/>
        <end position="329"/>
    </location>
</feature>
<evidence type="ECO:0000256" key="2">
    <source>
        <dbReference type="SAM" id="Phobius"/>
    </source>
</evidence>
<evidence type="ECO:0000256" key="3">
    <source>
        <dbReference type="SAM" id="SignalP"/>
    </source>
</evidence>
<dbReference type="SUPFAM" id="SSF50494">
    <property type="entry name" value="Trypsin-like serine proteases"/>
    <property type="match status" value="1"/>
</dbReference>
<evidence type="ECO:0000313" key="4">
    <source>
        <dbReference type="EMBL" id="AKH45409.1"/>
    </source>
</evidence>
<feature type="signal peptide" evidence="3">
    <location>
        <begin position="1"/>
        <end position="29"/>
    </location>
</feature>
<keyword evidence="1" id="KW-0175">Coiled coil</keyword>
<dbReference type="InterPro" id="IPR046121">
    <property type="entry name" value="DUF6118"/>
</dbReference>
<reference evidence="4" key="1">
    <citation type="submission" date="2015-03" db="EMBL/GenBank/DDBJ databases">
        <title>Complete sequence of plasmid pAMBL1 carrying blaVIM-1 from Pseudomonas aeruginosa.</title>
        <authorList>
            <person name="San Millan A."/>
        </authorList>
    </citation>
    <scope>NUCLEOTIDE SEQUENCE</scope>
    <source>
        <strain evidence="4">PAO1</strain>
        <plasmid evidence="4">pAMBL1</plasmid>
    </source>
</reference>
<organism evidence="4">
    <name type="scientific">Pseudomonas aeruginosa (strain ATCC 15692 / DSM 22644 / CIP 104116 / JCM 14847 / LMG 12228 / 1C / PRS 101 / PAO1)</name>
    <dbReference type="NCBI Taxonomy" id="208964"/>
    <lineage>
        <taxon>Bacteria</taxon>
        <taxon>Pseudomonadati</taxon>
        <taxon>Pseudomonadota</taxon>
        <taxon>Gammaproteobacteria</taxon>
        <taxon>Pseudomonadales</taxon>
        <taxon>Pseudomonadaceae</taxon>
        <taxon>Pseudomonas</taxon>
    </lineage>
</organism>
<name>A0A0F7KYQ6_PSEAE</name>
<protein>
    <submittedName>
        <fullName evidence="4">DegP-like protein</fullName>
    </submittedName>
</protein>
<dbReference type="InterPro" id="IPR009003">
    <property type="entry name" value="Peptidase_S1_PA"/>
</dbReference>
<keyword evidence="2" id="KW-1133">Transmembrane helix</keyword>
<keyword evidence="3" id="KW-0732">Signal</keyword>
<keyword evidence="4" id="KW-0614">Plasmid</keyword>
<dbReference type="EMBL" id="KP873172">
    <property type="protein sequence ID" value="AKH45409.1"/>
    <property type="molecule type" value="Genomic_DNA"/>
</dbReference>
<dbReference type="Gene3D" id="2.40.10.10">
    <property type="entry name" value="Trypsin-like serine proteases"/>
    <property type="match status" value="1"/>
</dbReference>
<evidence type="ECO:0000256" key="1">
    <source>
        <dbReference type="SAM" id="Coils"/>
    </source>
</evidence>
<dbReference type="RefSeq" id="WP_223936780.1">
    <property type="nucleotide sequence ID" value="NZ_KP873172.1"/>
</dbReference>
<dbReference type="InterPro" id="IPR043504">
    <property type="entry name" value="Peptidase_S1_PA_chymotrypsin"/>
</dbReference>